<accession>M9MGC3</accession>
<sequence length="373" mass="40995">MASARTLSRSLLRARAFSSSAPTSSSSSWTPVLKPGTLPAYDEALAFLSSHADSVRSKAESLDSTHASLSAEDRAALKESLEVAARINDPATLARFAASQPTRYDAADPVLRYLRERVWRNDSGVLAKLMQRCTLMHVFPDVLPGITPTADVQVAFGTGAGFTDHTAEGGDVLAGVFVPVQKTVEPPTVAVNVFHTDKRLYTVALVDPDQPNEENQSYTTRLLALKTNVELSAAECSVDMTSDMVAEYIPPHPQQGTKYHRYTTVLLAQSDRITVQAQRDAFDLPAFAHANRLTPAGIHFWRAKWSETDAETVSMIHRDILSKSSPLPPARRQESATDIFVPYASEQDEPRYTRPPTLDKVRKQIGDIGSKWF</sequence>
<dbReference type="OrthoDB" id="2153661at2759"/>
<name>M9MGC3_PSEA3</name>
<dbReference type="Gene3D" id="3.90.280.10">
    <property type="entry name" value="PEBP-like"/>
    <property type="match status" value="1"/>
</dbReference>
<dbReference type="AlphaFoldDB" id="M9MGC3"/>
<evidence type="ECO:0000313" key="1">
    <source>
        <dbReference type="EMBL" id="GAC75072.1"/>
    </source>
</evidence>
<evidence type="ECO:0000313" key="2">
    <source>
        <dbReference type="Proteomes" id="UP000011976"/>
    </source>
</evidence>
<dbReference type="InterPro" id="IPR036610">
    <property type="entry name" value="PEBP-like_sf"/>
</dbReference>
<reference evidence="2" key="1">
    <citation type="journal article" date="2013" name="Genome Announc.">
        <title>Genome sequence of the basidiomycetous yeast Pseudozyma antarctica T-34, a producer of the glycolipid biosurfactants mannosylerythritol lipids.</title>
        <authorList>
            <person name="Morita T."/>
            <person name="Koike H."/>
            <person name="Koyama Y."/>
            <person name="Hagiwara H."/>
            <person name="Ito E."/>
            <person name="Fukuoka T."/>
            <person name="Imura T."/>
            <person name="Machida M."/>
            <person name="Kitamoto D."/>
        </authorList>
    </citation>
    <scope>NUCLEOTIDE SEQUENCE [LARGE SCALE GENOMIC DNA]</scope>
    <source>
        <strain evidence="2">T-34</strain>
    </source>
</reference>
<dbReference type="Pfam" id="PF01161">
    <property type="entry name" value="PBP"/>
    <property type="match status" value="1"/>
</dbReference>
<dbReference type="PANTHER" id="PTHR11362:SF82">
    <property type="entry name" value="PHOSPHATIDYLETHANOLAMINE-BINDING PROTEIN 4"/>
    <property type="match status" value="1"/>
</dbReference>
<dbReference type="EMBL" id="DF196780">
    <property type="protein sequence ID" value="GAC75072.1"/>
    <property type="molecule type" value="Genomic_DNA"/>
</dbReference>
<dbReference type="SUPFAM" id="SSF49777">
    <property type="entry name" value="PEBP-like"/>
    <property type="match status" value="1"/>
</dbReference>
<protein>
    <submittedName>
        <fullName evidence="1">Phosphatidylethanolamine binding protein</fullName>
    </submittedName>
</protein>
<dbReference type="Proteomes" id="UP000011976">
    <property type="component" value="Unassembled WGS sequence"/>
</dbReference>
<proteinExistence type="predicted"/>
<dbReference type="STRING" id="1151754.M9MGC3"/>
<dbReference type="Gene3D" id="1.20.58.1180">
    <property type="match status" value="1"/>
</dbReference>
<dbReference type="CDD" id="cd00866">
    <property type="entry name" value="PEBP_euk"/>
    <property type="match status" value="1"/>
</dbReference>
<dbReference type="InterPro" id="IPR035810">
    <property type="entry name" value="PEBP_euk"/>
</dbReference>
<organism evidence="1 2">
    <name type="scientific">Pseudozyma antarctica (strain T-34)</name>
    <name type="common">Yeast</name>
    <name type="synonym">Candida antarctica</name>
    <dbReference type="NCBI Taxonomy" id="1151754"/>
    <lineage>
        <taxon>Eukaryota</taxon>
        <taxon>Fungi</taxon>
        <taxon>Dikarya</taxon>
        <taxon>Basidiomycota</taxon>
        <taxon>Ustilaginomycotina</taxon>
        <taxon>Ustilaginomycetes</taxon>
        <taxon>Ustilaginales</taxon>
        <taxon>Ustilaginaceae</taxon>
        <taxon>Moesziomyces</taxon>
    </lineage>
</organism>
<dbReference type="InterPro" id="IPR008914">
    <property type="entry name" value="PEBP"/>
</dbReference>
<gene>
    <name evidence="1" type="ORF">PANT_14d00027</name>
</gene>
<dbReference type="PANTHER" id="PTHR11362">
    <property type="entry name" value="PHOSPHATIDYLETHANOLAMINE-BINDING PROTEIN"/>
    <property type="match status" value="1"/>
</dbReference>